<evidence type="ECO:0000313" key="2">
    <source>
        <dbReference type="EMBL" id="RKO86688.1"/>
    </source>
</evidence>
<feature type="region of interest" description="Disordered" evidence="1">
    <location>
        <begin position="179"/>
        <end position="242"/>
    </location>
</feature>
<dbReference type="EMBL" id="KZ997990">
    <property type="protein sequence ID" value="RKO86688.1"/>
    <property type="molecule type" value="Genomic_DNA"/>
</dbReference>
<evidence type="ECO:0000256" key="1">
    <source>
        <dbReference type="SAM" id="MobiDB-lite"/>
    </source>
</evidence>
<gene>
    <name evidence="2" type="ORF">BDK51DRAFT_39879</name>
</gene>
<accession>A0A4P9W6U6</accession>
<feature type="compositionally biased region" description="Polar residues" evidence="1">
    <location>
        <begin position="229"/>
        <end position="242"/>
    </location>
</feature>
<feature type="compositionally biased region" description="Low complexity" evidence="1">
    <location>
        <begin position="111"/>
        <end position="129"/>
    </location>
</feature>
<evidence type="ECO:0000313" key="3">
    <source>
        <dbReference type="Proteomes" id="UP000269721"/>
    </source>
</evidence>
<keyword evidence="3" id="KW-1185">Reference proteome</keyword>
<feature type="region of interest" description="Disordered" evidence="1">
    <location>
        <begin position="297"/>
        <end position="331"/>
    </location>
</feature>
<protein>
    <submittedName>
        <fullName evidence="2">Uncharacterized protein</fullName>
    </submittedName>
</protein>
<dbReference type="Proteomes" id="UP000269721">
    <property type="component" value="Unassembled WGS sequence"/>
</dbReference>
<name>A0A4P9W6U6_9FUNG</name>
<feature type="region of interest" description="Disordered" evidence="1">
    <location>
        <begin position="553"/>
        <end position="580"/>
    </location>
</feature>
<proteinExistence type="predicted"/>
<feature type="region of interest" description="Disordered" evidence="1">
    <location>
        <begin position="111"/>
        <end position="157"/>
    </location>
</feature>
<organism evidence="2 3">
    <name type="scientific">Blyttiomyces helicus</name>
    <dbReference type="NCBI Taxonomy" id="388810"/>
    <lineage>
        <taxon>Eukaryota</taxon>
        <taxon>Fungi</taxon>
        <taxon>Fungi incertae sedis</taxon>
        <taxon>Chytridiomycota</taxon>
        <taxon>Chytridiomycota incertae sedis</taxon>
        <taxon>Chytridiomycetes</taxon>
        <taxon>Chytridiomycetes incertae sedis</taxon>
        <taxon>Blyttiomyces</taxon>
    </lineage>
</organism>
<reference evidence="3" key="1">
    <citation type="journal article" date="2018" name="Nat. Microbiol.">
        <title>Leveraging single-cell genomics to expand the fungal tree of life.</title>
        <authorList>
            <person name="Ahrendt S.R."/>
            <person name="Quandt C.A."/>
            <person name="Ciobanu D."/>
            <person name="Clum A."/>
            <person name="Salamov A."/>
            <person name="Andreopoulos B."/>
            <person name="Cheng J.F."/>
            <person name="Woyke T."/>
            <person name="Pelin A."/>
            <person name="Henrissat B."/>
            <person name="Reynolds N.K."/>
            <person name="Benny G.L."/>
            <person name="Smith M.E."/>
            <person name="James T.Y."/>
            <person name="Grigoriev I.V."/>
        </authorList>
    </citation>
    <scope>NUCLEOTIDE SEQUENCE [LARGE SCALE GENOMIC DNA]</scope>
</reference>
<dbReference type="AlphaFoldDB" id="A0A4P9W6U6"/>
<feature type="compositionally biased region" description="Low complexity" evidence="1">
    <location>
        <begin position="142"/>
        <end position="153"/>
    </location>
</feature>
<feature type="compositionally biased region" description="Pro residues" evidence="1">
    <location>
        <begin position="192"/>
        <end position="204"/>
    </location>
</feature>
<feature type="compositionally biased region" description="Polar residues" evidence="1">
    <location>
        <begin position="560"/>
        <end position="578"/>
    </location>
</feature>
<sequence length="656" mass="70049">MPSPAATLATAPELPLPFFDLFTPIQCPQCPPYELLNETSGYSITSPTVPVQRQPTREVVQPLGPPSLADASVFRNSPPLKRDSFINPSCPIWVPVTGPLYVPDPLPIKPSGVSPQSPPLSGLLPPTSGNGEFPDPTSLTQIPIAPTPSSSAPLQTSSGLEWTAVRDTQKFPYGHSIELPRASSESSGLSMPPNPTSGNLPPPRLEWTPQPVCASQSSPNGPAIERSGASKQPSTLPTTRNLTSRYMEASIEFRTYDSMVARCESSHLELANFIGTEPGAGLTRLFVLQWERQKLKAKRGKFASTPPTDPEPPTAPSSPSPGPRRLHGFMGAQNPSSPVISCLFRRVITAATAAHEAHYPTSPPLAHFCEALFPVDPEALRHKQYSPPTNFGSSGFGPVDKYVVGKSIGISLSMRRASTLTRSARGRRTGCFRFTSCLNAGPTAADSAFFVSRLPAQGLLSEAQRLPSGLASAAATRGGIETPDGGDATVHQRDEAFPKVSFDSFLSVPGLPLFRVLPRELRDDPRASCRRTFVTLRSMLAPESQSSDINKFAKTRHATPPSSKSAVSSLNKDQTHPGQAQGRLEEQGLVDLFLSPNGPHFTPKGLANFRKGGYLGQQAFIHGLSPDGPLFNPKGLGKGVSLDTALSSTLSSRNPT</sequence>
<feature type="compositionally biased region" description="Pro residues" evidence="1">
    <location>
        <begin position="307"/>
        <end position="322"/>
    </location>
</feature>